<feature type="domain" description="Partial AB-hydrolase lipase" evidence="8">
    <location>
        <begin position="371"/>
        <end position="431"/>
    </location>
</feature>
<sequence length="759" mass="86735">MNKALSQSIIQARPIEEITSNIEDENDIFNTLEYPGLGVCSAVHVAVMTQNIELIQYIRNTSKSNYEHTVQTISSKTLQNPVHVAMELFSIQCQSDAINQLCNIILDEEYYISTSTINSIDAYGLSPLHTAIISNSPVTVIQKLISRGSNMLQAASFNQNVFHLCAYHSRADLFDYFLQQNRPEIWRLLNSSDTQFKQNPLHISASLGDLKLCQLIINKSQQFQNFDYTQQLLTSKNIEKLTPHLVARYESQQDCYLYLRSLLDEHLLEKIEHEELEQETKNEEWVRVDQSQVDKPYYQSIMDMIKNTNNITNNETNNSYKFNTLFSKWWFPSEPTPSEKTSPPSPPIHNTIDKNINSTAHDLERMCIFDHIKSQGYPIEKHETMTGDGFVLQMFRIPHGTTPPPVNSKETRPVVFLQHGVCNSGATWVVTGTKQGLAFLLAAAGFDVWLGNNRGVQFARKHIKHSESSGDFWAWSWQEMARYDFVSQINYVLDHTKSKQLSYVGHSQGTTQAFAAMCMFPFMQKKINLFVALAPVTRLSNQSSQLLKTLAALKSETILKTLGLGEIGSTLISRNFLPHAFRLLPQMKFDIWSICMDCDIDREALKILTAHEPSPTSVVNMAHWSQLVRSGKFEAFDYGPEKNLCMYGSVTPEEYDLTTVKVPVAIFYGDKDYLANVTDIEEFLVKKLPNVIHLEKVINFKHNDFVWGRTACDKVFLHMINLLGEYNKTKVDQEKVYKVEQQVQEQIKQDPNTSTTVIQ</sequence>
<dbReference type="Gene3D" id="1.25.40.20">
    <property type="entry name" value="Ankyrin repeat-containing domain"/>
    <property type="match status" value="1"/>
</dbReference>
<evidence type="ECO:0000313" key="9">
    <source>
        <dbReference type="EMBL" id="KAL0482573.1"/>
    </source>
</evidence>
<keyword evidence="5" id="KW-0443">Lipid metabolism</keyword>
<accession>A0AAW2Z0K2</accession>
<keyword evidence="7" id="KW-0040">ANK repeat</keyword>
<dbReference type="InterPro" id="IPR006693">
    <property type="entry name" value="AB_hydrolase_lipase"/>
</dbReference>
<proteinExistence type="inferred from homology"/>
<dbReference type="PROSITE" id="PS50297">
    <property type="entry name" value="ANK_REP_REGION"/>
    <property type="match status" value="1"/>
</dbReference>
<dbReference type="EMBL" id="JAOPGA020000870">
    <property type="protein sequence ID" value="KAL0482573.1"/>
    <property type="molecule type" value="Genomic_DNA"/>
</dbReference>
<name>A0AAW2Z0K2_9EUKA</name>
<evidence type="ECO:0000256" key="6">
    <source>
        <dbReference type="ARBA" id="ARBA00023180"/>
    </source>
</evidence>
<dbReference type="GO" id="GO:0016787">
    <property type="term" value="F:hydrolase activity"/>
    <property type="evidence" value="ECO:0007669"/>
    <property type="project" value="UniProtKB-KW"/>
</dbReference>
<gene>
    <name evidence="9" type="ORF">AKO1_014460</name>
</gene>
<dbReference type="SMART" id="SM00248">
    <property type="entry name" value="ANK"/>
    <property type="match status" value="4"/>
</dbReference>
<evidence type="ECO:0000256" key="5">
    <source>
        <dbReference type="ARBA" id="ARBA00023098"/>
    </source>
</evidence>
<dbReference type="GO" id="GO:0016042">
    <property type="term" value="P:lipid catabolic process"/>
    <property type="evidence" value="ECO:0007669"/>
    <property type="project" value="UniProtKB-KW"/>
</dbReference>
<comment type="similarity">
    <text evidence="1">Belongs to the AB hydrolase superfamily. Lipase family.</text>
</comment>
<keyword evidence="3" id="KW-0378">Hydrolase</keyword>
<dbReference type="SUPFAM" id="SSF53474">
    <property type="entry name" value="alpha/beta-Hydrolases"/>
    <property type="match status" value="1"/>
</dbReference>
<dbReference type="InterPro" id="IPR029058">
    <property type="entry name" value="AB_hydrolase_fold"/>
</dbReference>
<reference evidence="9 10" key="1">
    <citation type="submission" date="2024-03" db="EMBL/GenBank/DDBJ databases">
        <title>The Acrasis kona genome and developmental transcriptomes reveal deep origins of eukaryotic multicellular pathways.</title>
        <authorList>
            <person name="Sheikh S."/>
            <person name="Fu C.-J."/>
            <person name="Brown M.W."/>
            <person name="Baldauf S.L."/>
        </authorList>
    </citation>
    <scope>NUCLEOTIDE SEQUENCE [LARGE SCALE GENOMIC DNA]</scope>
    <source>
        <strain evidence="9 10">ATCC MYA-3509</strain>
    </source>
</reference>
<dbReference type="Proteomes" id="UP001431209">
    <property type="component" value="Unassembled WGS sequence"/>
</dbReference>
<dbReference type="AlphaFoldDB" id="A0AAW2Z0K2"/>
<feature type="repeat" description="ANK" evidence="7">
    <location>
        <begin position="123"/>
        <end position="156"/>
    </location>
</feature>
<evidence type="ECO:0000256" key="4">
    <source>
        <dbReference type="ARBA" id="ARBA00022963"/>
    </source>
</evidence>
<dbReference type="SUPFAM" id="SSF48403">
    <property type="entry name" value="Ankyrin repeat"/>
    <property type="match status" value="1"/>
</dbReference>
<keyword evidence="6" id="KW-0325">Glycoprotein</keyword>
<evidence type="ECO:0000256" key="2">
    <source>
        <dbReference type="ARBA" id="ARBA00022729"/>
    </source>
</evidence>
<evidence type="ECO:0000256" key="3">
    <source>
        <dbReference type="ARBA" id="ARBA00022801"/>
    </source>
</evidence>
<evidence type="ECO:0000259" key="8">
    <source>
        <dbReference type="Pfam" id="PF04083"/>
    </source>
</evidence>
<dbReference type="Gene3D" id="3.40.50.1820">
    <property type="entry name" value="alpha/beta hydrolase"/>
    <property type="match status" value="1"/>
</dbReference>
<dbReference type="Pfam" id="PF04083">
    <property type="entry name" value="Abhydro_lipase"/>
    <property type="match status" value="1"/>
</dbReference>
<keyword evidence="10" id="KW-1185">Reference proteome</keyword>
<keyword evidence="4" id="KW-0442">Lipid degradation</keyword>
<protein>
    <submittedName>
        <fullName evidence="9">Triacylglycerol lipase</fullName>
    </submittedName>
</protein>
<evidence type="ECO:0000256" key="7">
    <source>
        <dbReference type="PROSITE-ProRule" id="PRU00023"/>
    </source>
</evidence>
<comment type="caution">
    <text evidence="9">The sequence shown here is derived from an EMBL/GenBank/DDBJ whole genome shotgun (WGS) entry which is preliminary data.</text>
</comment>
<dbReference type="PANTHER" id="PTHR11005">
    <property type="entry name" value="LYSOSOMAL ACID LIPASE-RELATED"/>
    <property type="match status" value="1"/>
</dbReference>
<dbReference type="FunFam" id="3.40.50.1820:FF:000057">
    <property type="entry name" value="Lipase"/>
    <property type="match status" value="1"/>
</dbReference>
<dbReference type="InterPro" id="IPR036770">
    <property type="entry name" value="Ankyrin_rpt-contain_sf"/>
</dbReference>
<dbReference type="PROSITE" id="PS50088">
    <property type="entry name" value="ANK_REPEAT"/>
    <property type="match status" value="1"/>
</dbReference>
<evidence type="ECO:0000313" key="10">
    <source>
        <dbReference type="Proteomes" id="UP001431209"/>
    </source>
</evidence>
<organism evidence="9 10">
    <name type="scientific">Acrasis kona</name>
    <dbReference type="NCBI Taxonomy" id="1008807"/>
    <lineage>
        <taxon>Eukaryota</taxon>
        <taxon>Discoba</taxon>
        <taxon>Heterolobosea</taxon>
        <taxon>Tetramitia</taxon>
        <taxon>Eutetramitia</taxon>
        <taxon>Acrasidae</taxon>
        <taxon>Acrasis</taxon>
    </lineage>
</organism>
<dbReference type="InterPro" id="IPR002110">
    <property type="entry name" value="Ankyrin_rpt"/>
</dbReference>
<keyword evidence="2" id="KW-0732">Signal</keyword>
<evidence type="ECO:0000256" key="1">
    <source>
        <dbReference type="ARBA" id="ARBA00010701"/>
    </source>
</evidence>